<name>A0A2M7W2M6_9BACT</name>
<evidence type="ECO:0000313" key="9">
    <source>
        <dbReference type="Proteomes" id="UP000228952"/>
    </source>
</evidence>
<dbReference type="FunFam" id="3.90.1170.10:FF:000001">
    <property type="entry name" value="50S ribosomal protein L16"/>
    <property type="match status" value="1"/>
</dbReference>
<evidence type="ECO:0000256" key="7">
    <source>
        <dbReference type="SAM" id="MobiDB-lite"/>
    </source>
</evidence>
<evidence type="ECO:0000256" key="5">
    <source>
        <dbReference type="RuleBase" id="RU004413"/>
    </source>
</evidence>
<organism evidence="8 9">
    <name type="scientific">Candidatus Dojkabacteria bacterium CG_4_10_14_0_2_um_filter_Dojkabacteria_WS6_41_15</name>
    <dbReference type="NCBI Taxonomy" id="2014249"/>
    <lineage>
        <taxon>Bacteria</taxon>
        <taxon>Candidatus Dojkabacteria</taxon>
    </lineage>
</organism>
<dbReference type="InterPro" id="IPR000114">
    <property type="entry name" value="Ribosomal_uL16_bact-type"/>
</dbReference>
<dbReference type="GO" id="GO:0000049">
    <property type="term" value="F:tRNA binding"/>
    <property type="evidence" value="ECO:0007669"/>
    <property type="project" value="UniProtKB-KW"/>
</dbReference>
<feature type="compositionally biased region" description="Basic residues" evidence="7">
    <location>
        <begin position="1"/>
        <end position="13"/>
    </location>
</feature>
<dbReference type="SUPFAM" id="SSF54686">
    <property type="entry name" value="Ribosomal protein L16p/L10e"/>
    <property type="match status" value="1"/>
</dbReference>
<dbReference type="Pfam" id="PF00252">
    <property type="entry name" value="Ribosomal_L16"/>
    <property type="match status" value="1"/>
</dbReference>
<proteinExistence type="inferred from homology"/>
<dbReference type="InterPro" id="IPR016180">
    <property type="entry name" value="Ribosomal_uL16_dom"/>
</dbReference>
<dbReference type="GO" id="GO:0003735">
    <property type="term" value="F:structural constituent of ribosome"/>
    <property type="evidence" value="ECO:0007669"/>
    <property type="project" value="InterPro"/>
</dbReference>
<evidence type="ECO:0000256" key="6">
    <source>
        <dbReference type="RuleBase" id="RU004414"/>
    </source>
</evidence>
<dbReference type="CDD" id="cd01433">
    <property type="entry name" value="Ribosomal_L16_L10e"/>
    <property type="match status" value="1"/>
</dbReference>
<keyword evidence="3 5" id="KW-0689">Ribosomal protein</keyword>
<feature type="region of interest" description="Disordered" evidence="7">
    <location>
        <begin position="1"/>
        <end position="20"/>
    </location>
</feature>
<evidence type="ECO:0000256" key="3">
    <source>
        <dbReference type="ARBA" id="ARBA00022980"/>
    </source>
</evidence>
<dbReference type="EMBL" id="PFQB01000075">
    <property type="protein sequence ID" value="PJA13800.1"/>
    <property type="molecule type" value="Genomic_DNA"/>
</dbReference>
<evidence type="ECO:0000256" key="2">
    <source>
        <dbReference type="ARBA" id="ARBA00022555"/>
    </source>
</evidence>
<dbReference type="PANTHER" id="PTHR12220">
    <property type="entry name" value="50S/60S RIBOSOMAL PROTEIN L16"/>
    <property type="match status" value="1"/>
</dbReference>
<keyword evidence="6" id="KW-0694">RNA-binding</keyword>
<dbReference type="InterPro" id="IPR020798">
    <property type="entry name" value="Ribosomal_uL16_CS"/>
</dbReference>
<dbReference type="InterPro" id="IPR047873">
    <property type="entry name" value="Ribosomal_uL16"/>
</dbReference>
<sequence length="135" mass="15126">MQQPKRLKFRKPHGTMPDNKKPVVDSLAFGSFGIMSIENALVNANQLDAARRAIVGYVKRKGKLWMKVFPDRPITKHPAETRMGSGKGDIDRYAAVVKKGRILFELGGVEEKDAVEAFRRAAHKLSVKVKVVKKQ</sequence>
<gene>
    <name evidence="8" type="ORF">COX64_02865</name>
</gene>
<comment type="similarity">
    <text evidence="1 5">Belongs to the universal ribosomal protein uL16 family.</text>
</comment>
<dbReference type="GO" id="GO:0005840">
    <property type="term" value="C:ribosome"/>
    <property type="evidence" value="ECO:0007669"/>
    <property type="project" value="UniProtKB-KW"/>
</dbReference>
<reference evidence="9" key="1">
    <citation type="submission" date="2017-09" db="EMBL/GenBank/DDBJ databases">
        <title>Depth-based differentiation of microbial function through sediment-hosted aquifers and enrichment of novel symbionts in the deep terrestrial subsurface.</title>
        <authorList>
            <person name="Probst A.J."/>
            <person name="Ladd B."/>
            <person name="Jarett J.K."/>
            <person name="Geller-Mcgrath D.E."/>
            <person name="Sieber C.M.K."/>
            <person name="Emerson J.B."/>
            <person name="Anantharaman K."/>
            <person name="Thomas B.C."/>
            <person name="Malmstrom R."/>
            <person name="Stieglmeier M."/>
            <person name="Klingl A."/>
            <person name="Woyke T."/>
            <person name="Ryan C.M."/>
            <person name="Banfield J.F."/>
        </authorList>
    </citation>
    <scope>NUCLEOTIDE SEQUENCE [LARGE SCALE GENOMIC DNA]</scope>
</reference>
<dbReference type="Gene3D" id="3.90.1170.10">
    <property type="entry name" value="Ribosomal protein L10e/L16"/>
    <property type="match status" value="1"/>
</dbReference>
<evidence type="ECO:0000256" key="1">
    <source>
        <dbReference type="ARBA" id="ARBA00008931"/>
    </source>
</evidence>
<evidence type="ECO:0000313" key="8">
    <source>
        <dbReference type="EMBL" id="PJA13800.1"/>
    </source>
</evidence>
<dbReference type="PANTHER" id="PTHR12220:SF13">
    <property type="entry name" value="LARGE RIBOSOMAL SUBUNIT PROTEIN UL16M"/>
    <property type="match status" value="1"/>
</dbReference>
<keyword evidence="4 5" id="KW-0687">Ribonucleoprotein</keyword>
<dbReference type="GO" id="GO:0006412">
    <property type="term" value="P:translation"/>
    <property type="evidence" value="ECO:0007669"/>
    <property type="project" value="InterPro"/>
</dbReference>
<dbReference type="PROSITE" id="PS00586">
    <property type="entry name" value="RIBOSOMAL_L16_1"/>
    <property type="match status" value="1"/>
</dbReference>
<comment type="subunit">
    <text evidence="6">Part of the 50S ribosomal subunit.</text>
</comment>
<comment type="function">
    <text evidence="6">Binds 23S rRNA and is also seen to make contacts with the A and possibly P site tRNAs.</text>
</comment>
<dbReference type="Proteomes" id="UP000228952">
    <property type="component" value="Unassembled WGS sequence"/>
</dbReference>
<accession>A0A2M7W2M6</accession>
<dbReference type="AlphaFoldDB" id="A0A2M7W2M6"/>
<dbReference type="PRINTS" id="PR00060">
    <property type="entry name" value="RIBOSOMALL16"/>
</dbReference>
<dbReference type="GO" id="GO:0019843">
    <property type="term" value="F:rRNA binding"/>
    <property type="evidence" value="ECO:0007669"/>
    <property type="project" value="UniProtKB-KW"/>
</dbReference>
<dbReference type="InterPro" id="IPR036920">
    <property type="entry name" value="Ribosomal_uL16_sf"/>
</dbReference>
<keyword evidence="2 6" id="KW-0820">tRNA-binding</keyword>
<keyword evidence="6" id="KW-0699">rRNA-binding</keyword>
<evidence type="ECO:0000256" key="4">
    <source>
        <dbReference type="ARBA" id="ARBA00023274"/>
    </source>
</evidence>
<dbReference type="NCBIfam" id="TIGR01164">
    <property type="entry name" value="rplP_bact"/>
    <property type="match status" value="1"/>
</dbReference>
<dbReference type="GO" id="GO:1990904">
    <property type="term" value="C:ribonucleoprotein complex"/>
    <property type="evidence" value="ECO:0007669"/>
    <property type="project" value="UniProtKB-KW"/>
</dbReference>
<protein>
    <recommendedName>
        <fullName evidence="6">50S ribosomal protein L16</fullName>
    </recommendedName>
</protein>
<comment type="caution">
    <text evidence="8">The sequence shown here is derived from an EMBL/GenBank/DDBJ whole genome shotgun (WGS) entry which is preliminary data.</text>
</comment>